<dbReference type="Proteomes" id="UP000006919">
    <property type="component" value="Chromosome"/>
</dbReference>
<feature type="region of interest" description="Disordered" evidence="1">
    <location>
        <begin position="315"/>
        <end position="363"/>
    </location>
</feature>
<dbReference type="RefSeq" id="WP_013498058.1">
    <property type="nucleotide sequence ID" value="NC_014833.1"/>
</dbReference>
<evidence type="ECO:0000313" key="2">
    <source>
        <dbReference type="EMBL" id="ADU21889.1"/>
    </source>
</evidence>
<protein>
    <recommendedName>
        <fullName evidence="4">Amidoligase enzyme</fullName>
    </recommendedName>
</protein>
<proteinExistence type="predicted"/>
<dbReference type="OrthoDB" id="5380364at2"/>
<dbReference type="STRING" id="697329.Rumal_1375"/>
<dbReference type="eggNOG" id="ENOG502Z7YI">
    <property type="taxonomic scope" value="Bacteria"/>
</dbReference>
<dbReference type="PANTHER" id="PTHR36847:SF1">
    <property type="entry name" value="AMIDOLIGASE ENZYME"/>
    <property type="match status" value="1"/>
</dbReference>
<dbReference type="PANTHER" id="PTHR36847">
    <property type="entry name" value="AMIDOLIGASE ENZYME"/>
    <property type="match status" value="1"/>
</dbReference>
<dbReference type="EMBL" id="CP002403">
    <property type="protein sequence ID" value="ADU21889.1"/>
    <property type="molecule type" value="Genomic_DNA"/>
</dbReference>
<gene>
    <name evidence="2" type="ordered locus">Rumal_1375</name>
</gene>
<accession>E6UFI5</accession>
<dbReference type="Pfam" id="PF12224">
    <property type="entry name" value="Amidoligase_2"/>
    <property type="match status" value="1"/>
</dbReference>
<dbReference type="KEGG" id="ral:Rumal_1375"/>
<evidence type="ECO:0000256" key="1">
    <source>
        <dbReference type="SAM" id="MobiDB-lite"/>
    </source>
</evidence>
<sequence>MPGNFDGIKNRKFGIEIEMTGITRCEAAKAIKKVLGGDIDHVGGTYDKYTVGDDKGRKWQIVFDSSIYARKKNGDLASDYYKVELNSPVLEYEDFDLLQNVIRALRKTGAITGPDYDCGTHIHIDASDYTPQQIRNLVNLWSSKEDFLWDALQVSSARSNYCKKINRTFVYQLNQKKPKTLDKISDLWYAETSNSRYNHYNPTRYHALNLHSFFQHGHYEIRACNASLHAGEVKAQVLLALAISNAAVTKKYCSPAVSHSDNMRYSFRVFLLNLGFIGDEFKNYRAHLLKHLSGNIAWRHPEDAIAQRERLKAEREAARNERVRPVSQYTDEFGETHDEEQTAPVDDLSGSFGEDESAVTMNM</sequence>
<organism evidence="2 3">
    <name type="scientific">Ruminococcus albus (strain ATCC 27210 / DSM 20455 / JCM 14654 / NCDO 2250 / 7)</name>
    <dbReference type="NCBI Taxonomy" id="697329"/>
    <lineage>
        <taxon>Bacteria</taxon>
        <taxon>Bacillati</taxon>
        <taxon>Bacillota</taxon>
        <taxon>Clostridia</taxon>
        <taxon>Eubacteriales</taxon>
        <taxon>Oscillospiraceae</taxon>
        <taxon>Ruminococcus</taxon>
    </lineage>
</organism>
<dbReference type="HOGENOM" id="CLU_055819_0_0_9"/>
<dbReference type="AlphaFoldDB" id="E6UFI5"/>
<reference evidence="2 3" key="1">
    <citation type="journal article" date="2011" name="J. Bacteriol.">
        <title>Complete genome of the cellulolytic ruminal bacterium Ruminococcus albus 7.</title>
        <authorList>
            <person name="Suen G."/>
            <person name="Stevenson D.M."/>
            <person name="Bruce D.C."/>
            <person name="Chertkov O."/>
            <person name="Copeland A."/>
            <person name="Cheng J.F."/>
            <person name="Detter C."/>
            <person name="Detter J.C."/>
            <person name="Goodwin L.A."/>
            <person name="Han C.S."/>
            <person name="Hauser L.J."/>
            <person name="Ivanova N.N."/>
            <person name="Kyrpides N.C."/>
            <person name="Land M.L."/>
            <person name="Lapidus A."/>
            <person name="Lucas S."/>
            <person name="Ovchinnikova G."/>
            <person name="Pitluck S."/>
            <person name="Tapia R."/>
            <person name="Woyke T."/>
            <person name="Boyum J."/>
            <person name="Mead D."/>
            <person name="Weimer P.J."/>
        </authorList>
    </citation>
    <scope>NUCLEOTIDE SEQUENCE [LARGE SCALE GENOMIC DNA]</scope>
    <source>
        <strain evidence="3">ATCC 27210 / DSM 20455 / JCM 14654 / NCDO 2250 / 7</strain>
    </source>
</reference>
<evidence type="ECO:0000313" key="3">
    <source>
        <dbReference type="Proteomes" id="UP000006919"/>
    </source>
</evidence>
<feature type="compositionally biased region" description="Basic and acidic residues" evidence="1">
    <location>
        <begin position="315"/>
        <end position="324"/>
    </location>
</feature>
<dbReference type="InterPro" id="IPR022025">
    <property type="entry name" value="Amidoligase_2"/>
</dbReference>
<evidence type="ECO:0008006" key="4">
    <source>
        <dbReference type="Google" id="ProtNLM"/>
    </source>
</evidence>
<name>E6UFI5_RUMA7</name>